<dbReference type="AlphaFoldDB" id="A0AAE0I689"/>
<reference evidence="1" key="1">
    <citation type="journal article" date="2023" name="Mol. Phylogenet. Evol.">
        <title>Genome-scale phylogeny and comparative genomics of the fungal order Sordariales.</title>
        <authorList>
            <person name="Hensen N."/>
            <person name="Bonometti L."/>
            <person name="Westerberg I."/>
            <person name="Brannstrom I.O."/>
            <person name="Guillou S."/>
            <person name="Cros-Aarteil S."/>
            <person name="Calhoun S."/>
            <person name="Haridas S."/>
            <person name="Kuo A."/>
            <person name="Mondo S."/>
            <person name="Pangilinan J."/>
            <person name="Riley R."/>
            <person name="LaButti K."/>
            <person name="Andreopoulos B."/>
            <person name="Lipzen A."/>
            <person name="Chen C."/>
            <person name="Yan M."/>
            <person name="Daum C."/>
            <person name="Ng V."/>
            <person name="Clum A."/>
            <person name="Steindorff A."/>
            <person name="Ohm R.A."/>
            <person name="Martin F."/>
            <person name="Silar P."/>
            <person name="Natvig D.O."/>
            <person name="Lalanne C."/>
            <person name="Gautier V."/>
            <person name="Ament-Velasquez S.L."/>
            <person name="Kruys A."/>
            <person name="Hutchinson M.I."/>
            <person name="Powell A.J."/>
            <person name="Barry K."/>
            <person name="Miller A.N."/>
            <person name="Grigoriev I.V."/>
            <person name="Debuchy R."/>
            <person name="Gladieux P."/>
            <person name="Hiltunen Thoren M."/>
            <person name="Johannesson H."/>
        </authorList>
    </citation>
    <scope>NUCLEOTIDE SEQUENCE</scope>
    <source>
        <strain evidence="1">CBS 118394</strain>
    </source>
</reference>
<reference evidence="1" key="2">
    <citation type="submission" date="2023-06" db="EMBL/GenBank/DDBJ databases">
        <authorList>
            <consortium name="Lawrence Berkeley National Laboratory"/>
            <person name="Haridas S."/>
            <person name="Hensen N."/>
            <person name="Bonometti L."/>
            <person name="Westerberg I."/>
            <person name="Brannstrom I.O."/>
            <person name="Guillou S."/>
            <person name="Cros-Aarteil S."/>
            <person name="Calhoun S."/>
            <person name="Kuo A."/>
            <person name="Mondo S."/>
            <person name="Pangilinan J."/>
            <person name="Riley R."/>
            <person name="Labutti K."/>
            <person name="Andreopoulos B."/>
            <person name="Lipzen A."/>
            <person name="Chen C."/>
            <person name="Yanf M."/>
            <person name="Daum C."/>
            <person name="Ng V."/>
            <person name="Clum A."/>
            <person name="Steindorff A."/>
            <person name="Ohm R."/>
            <person name="Martin F."/>
            <person name="Silar P."/>
            <person name="Natvig D."/>
            <person name="Lalanne C."/>
            <person name="Gautier V."/>
            <person name="Ament-Velasquez S.L."/>
            <person name="Kruys A."/>
            <person name="Hutchinson M.I."/>
            <person name="Powell A.J."/>
            <person name="Barry K."/>
            <person name="Miller A.N."/>
            <person name="Grigoriev I.V."/>
            <person name="Debuchy R."/>
            <person name="Gladieux P."/>
            <person name="Thoren M.H."/>
            <person name="Johannesson H."/>
        </authorList>
    </citation>
    <scope>NUCLEOTIDE SEQUENCE</scope>
    <source>
        <strain evidence="1">CBS 118394</strain>
    </source>
</reference>
<gene>
    <name evidence="1" type="ORF">B0H66DRAFT_623542</name>
</gene>
<organism evidence="1 2">
    <name type="scientific">Apodospora peruviana</name>
    <dbReference type="NCBI Taxonomy" id="516989"/>
    <lineage>
        <taxon>Eukaryota</taxon>
        <taxon>Fungi</taxon>
        <taxon>Dikarya</taxon>
        <taxon>Ascomycota</taxon>
        <taxon>Pezizomycotina</taxon>
        <taxon>Sordariomycetes</taxon>
        <taxon>Sordariomycetidae</taxon>
        <taxon>Sordariales</taxon>
        <taxon>Lasiosphaeriaceae</taxon>
        <taxon>Apodospora</taxon>
    </lineage>
</organism>
<proteinExistence type="predicted"/>
<evidence type="ECO:0000313" key="1">
    <source>
        <dbReference type="EMBL" id="KAK3319140.1"/>
    </source>
</evidence>
<name>A0AAE0I689_9PEZI</name>
<sequence>MAGRNNLPPEVKLMILSEAESDENAEYLGGPDGPGLARYAVVDAELQAFVEEKTFRSIRIDGDAHSLQEFNAIMEKYDRRACLRRLCFRVVLRPNPTRDPADHNPQRFEEESALALQDTQYFSSQLWSLFRILNEWYTGDLKNAVVKVRKKHPGKYGLELELRAYSSNDNYKSLNCDPRLLDFHLPDDFILFASRFVVELVWKLSITRLNRWKLTVKALTTLIKCLPEVREKYYEPWWCHKSFERHRYIHRHAGQPQHAQDDHDKELAGLLKTWPHGCIKGVHLVDVHFVRHWNRDEFHRYRSMVQNENIVKALNAELALFSTGLENFSFLFGSEARLFFDADITPYALLDYALYDDPPAIVQDPRLVTPPRWEWPKTLTL</sequence>
<accession>A0AAE0I689</accession>
<comment type="caution">
    <text evidence="1">The sequence shown here is derived from an EMBL/GenBank/DDBJ whole genome shotgun (WGS) entry which is preliminary data.</text>
</comment>
<dbReference type="EMBL" id="JAUEDM010000004">
    <property type="protein sequence ID" value="KAK3319140.1"/>
    <property type="molecule type" value="Genomic_DNA"/>
</dbReference>
<evidence type="ECO:0000313" key="2">
    <source>
        <dbReference type="Proteomes" id="UP001283341"/>
    </source>
</evidence>
<keyword evidence="2" id="KW-1185">Reference proteome</keyword>
<protein>
    <submittedName>
        <fullName evidence="1">Uncharacterized protein</fullName>
    </submittedName>
</protein>
<dbReference type="Proteomes" id="UP001283341">
    <property type="component" value="Unassembled WGS sequence"/>
</dbReference>